<comment type="caution">
    <text evidence="2">The sequence shown here is derived from an EMBL/GenBank/DDBJ whole genome shotgun (WGS) entry which is preliminary data.</text>
</comment>
<keyword evidence="3" id="KW-1185">Reference proteome</keyword>
<dbReference type="EMBL" id="JASCZI010121041">
    <property type="protein sequence ID" value="MED6159171.1"/>
    <property type="molecule type" value="Genomic_DNA"/>
</dbReference>
<dbReference type="Proteomes" id="UP001341840">
    <property type="component" value="Unassembled WGS sequence"/>
</dbReference>
<feature type="region of interest" description="Disordered" evidence="1">
    <location>
        <begin position="1"/>
        <end position="23"/>
    </location>
</feature>
<proteinExistence type="predicted"/>
<gene>
    <name evidence="2" type="ORF">PIB30_039849</name>
</gene>
<protein>
    <submittedName>
        <fullName evidence="2">Uncharacterized protein</fullName>
    </submittedName>
</protein>
<evidence type="ECO:0000256" key="1">
    <source>
        <dbReference type="SAM" id="MobiDB-lite"/>
    </source>
</evidence>
<reference evidence="2 3" key="1">
    <citation type="journal article" date="2023" name="Plants (Basel)">
        <title>Bridging the Gap: Combining Genomics and Transcriptomics Approaches to Understand Stylosanthes scabra, an Orphan Legume from the Brazilian Caatinga.</title>
        <authorList>
            <person name="Ferreira-Neto J.R.C."/>
            <person name="da Silva M.D."/>
            <person name="Binneck E."/>
            <person name="de Melo N.F."/>
            <person name="da Silva R.H."/>
            <person name="de Melo A.L.T.M."/>
            <person name="Pandolfi V."/>
            <person name="Bustamante F.O."/>
            <person name="Brasileiro-Vidal A.C."/>
            <person name="Benko-Iseppon A.M."/>
        </authorList>
    </citation>
    <scope>NUCLEOTIDE SEQUENCE [LARGE SCALE GENOMIC DNA]</scope>
    <source>
        <tissue evidence="2">Leaves</tissue>
    </source>
</reference>
<evidence type="ECO:0000313" key="2">
    <source>
        <dbReference type="EMBL" id="MED6159171.1"/>
    </source>
</evidence>
<accession>A0ABU6UDS2</accession>
<organism evidence="2 3">
    <name type="scientific">Stylosanthes scabra</name>
    <dbReference type="NCBI Taxonomy" id="79078"/>
    <lineage>
        <taxon>Eukaryota</taxon>
        <taxon>Viridiplantae</taxon>
        <taxon>Streptophyta</taxon>
        <taxon>Embryophyta</taxon>
        <taxon>Tracheophyta</taxon>
        <taxon>Spermatophyta</taxon>
        <taxon>Magnoliopsida</taxon>
        <taxon>eudicotyledons</taxon>
        <taxon>Gunneridae</taxon>
        <taxon>Pentapetalae</taxon>
        <taxon>rosids</taxon>
        <taxon>fabids</taxon>
        <taxon>Fabales</taxon>
        <taxon>Fabaceae</taxon>
        <taxon>Papilionoideae</taxon>
        <taxon>50 kb inversion clade</taxon>
        <taxon>dalbergioids sensu lato</taxon>
        <taxon>Dalbergieae</taxon>
        <taxon>Pterocarpus clade</taxon>
        <taxon>Stylosanthes</taxon>
    </lineage>
</organism>
<name>A0ABU6UDS2_9FABA</name>
<evidence type="ECO:0000313" key="3">
    <source>
        <dbReference type="Proteomes" id="UP001341840"/>
    </source>
</evidence>
<sequence length="147" mass="17052">MLKEIKEGQPVTPVTLKQQADNSQPKPIKYCGICSCNSHHTDECLQIQDDNTIAVAQNFVEFTIIPPNNKQYRVQGPNGQPTRWNPTPQQLAQSRQPYMATMPQNTQHVRYQSPYFRQQFSPANDPLNKYEEIECVRQKENQEMVEM</sequence>